<evidence type="ECO:0000259" key="2">
    <source>
        <dbReference type="Pfam" id="PF12937"/>
    </source>
</evidence>
<organism evidence="3 4">
    <name type="scientific">Ganoderma sinense ZZ0214-1</name>
    <dbReference type="NCBI Taxonomy" id="1077348"/>
    <lineage>
        <taxon>Eukaryota</taxon>
        <taxon>Fungi</taxon>
        <taxon>Dikarya</taxon>
        <taxon>Basidiomycota</taxon>
        <taxon>Agaricomycotina</taxon>
        <taxon>Agaricomycetes</taxon>
        <taxon>Polyporales</taxon>
        <taxon>Polyporaceae</taxon>
        <taxon>Ganoderma</taxon>
    </lineage>
</organism>
<dbReference type="OrthoDB" id="3181669at2759"/>
<protein>
    <recommendedName>
        <fullName evidence="2">F-box domain-containing protein</fullName>
    </recommendedName>
</protein>
<dbReference type="EMBL" id="AYKW01000056">
    <property type="protein sequence ID" value="PIL25204.1"/>
    <property type="molecule type" value="Genomic_DNA"/>
</dbReference>
<dbReference type="STRING" id="1077348.A0A2G8RUP6"/>
<feature type="region of interest" description="Disordered" evidence="1">
    <location>
        <begin position="535"/>
        <end position="576"/>
    </location>
</feature>
<evidence type="ECO:0000256" key="1">
    <source>
        <dbReference type="SAM" id="MobiDB-lite"/>
    </source>
</evidence>
<proteinExistence type="predicted"/>
<dbReference type="Pfam" id="PF12937">
    <property type="entry name" value="F-box-like"/>
    <property type="match status" value="1"/>
</dbReference>
<sequence>MAIARKKIEDQIENHSNAIIMLKHHLNAMTTISRLPGELLSEIFVCFAQDYFRSYTDLKAHTPYYSHHRVLPEWVRVAHVCHAWREMALSTPRLWSFIPVTQRSIAEQLLVRSKKAPLSVAVTHLGYNADRKRILEAIFSEEMCRVRELFISGPSSHVYELCAKLTEPAEKLHTLALSDSGDNYTRSDSDLIPQNLCNGHFPRLRSLEIRRLVMRWDNPLLSSALTNLVVIQNMYRDSMGTFDQFISTLESMSGLQSVEFTNAIPPISPDSANLLPPSRAIAFPHLRDIRLHGSATDCTNFLCRLSLGADIQLQLVCREETGIQDLILSVKAALARSSPWRTVELAQRFSTDVTLRAWPTNVTFTDSFRIVELPSFTLELSSRILVSGAGQRPLFEQSSMFQNTETFVVDACTEWKWKDTFTAMSNLRQIFVLRHAPESMLEVLCSGVSHGKRNRHPSIMFPRLEVLKFYDVRLASPDYDEDEEYFDRLIDSMIFRCNYDHPVQEVHITECRNILDEDVVRLRGVVPEVVWDGVEDIEEEEEEDEEEEEFSDEEEYDPFEEDLYYDPFFDDPYNMW</sequence>
<dbReference type="Gene3D" id="1.20.1280.50">
    <property type="match status" value="1"/>
</dbReference>
<gene>
    <name evidence="3" type="ORF">GSI_13093</name>
</gene>
<dbReference type="Proteomes" id="UP000230002">
    <property type="component" value="Unassembled WGS sequence"/>
</dbReference>
<comment type="caution">
    <text evidence="3">The sequence shown here is derived from an EMBL/GenBank/DDBJ whole genome shotgun (WGS) entry which is preliminary data.</text>
</comment>
<dbReference type="InterPro" id="IPR001810">
    <property type="entry name" value="F-box_dom"/>
</dbReference>
<name>A0A2G8RUP6_9APHY</name>
<evidence type="ECO:0000313" key="4">
    <source>
        <dbReference type="Proteomes" id="UP000230002"/>
    </source>
</evidence>
<feature type="domain" description="F-box" evidence="2">
    <location>
        <begin position="32"/>
        <end position="96"/>
    </location>
</feature>
<dbReference type="AlphaFoldDB" id="A0A2G8RUP6"/>
<evidence type="ECO:0000313" key="3">
    <source>
        <dbReference type="EMBL" id="PIL25204.1"/>
    </source>
</evidence>
<accession>A0A2G8RUP6</accession>
<feature type="compositionally biased region" description="Acidic residues" evidence="1">
    <location>
        <begin position="535"/>
        <end position="564"/>
    </location>
</feature>
<feature type="compositionally biased region" description="Low complexity" evidence="1">
    <location>
        <begin position="565"/>
        <end position="576"/>
    </location>
</feature>
<keyword evidence="4" id="KW-1185">Reference proteome</keyword>
<reference evidence="3 4" key="1">
    <citation type="journal article" date="2015" name="Sci. Rep.">
        <title>Chromosome-level genome map provides insights into diverse defense mechanisms in the medicinal fungus Ganoderma sinense.</title>
        <authorList>
            <person name="Zhu Y."/>
            <person name="Xu J."/>
            <person name="Sun C."/>
            <person name="Zhou S."/>
            <person name="Xu H."/>
            <person name="Nelson D.R."/>
            <person name="Qian J."/>
            <person name="Song J."/>
            <person name="Luo H."/>
            <person name="Xiang L."/>
            <person name="Li Y."/>
            <person name="Xu Z."/>
            <person name="Ji A."/>
            <person name="Wang L."/>
            <person name="Lu S."/>
            <person name="Hayward A."/>
            <person name="Sun W."/>
            <person name="Li X."/>
            <person name="Schwartz D.C."/>
            <person name="Wang Y."/>
            <person name="Chen S."/>
        </authorList>
    </citation>
    <scope>NUCLEOTIDE SEQUENCE [LARGE SCALE GENOMIC DNA]</scope>
    <source>
        <strain evidence="3 4">ZZ0214-1</strain>
    </source>
</reference>